<feature type="non-terminal residue" evidence="2">
    <location>
        <position position="1"/>
    </location>
</feature>
<dbReference type="Gene3D" id="2.60.40.1080">
    <property type="match status" value="1"/>
</dbReference>
<dbReference type="AlphaFoldDB" id="A0A7Z6MTK7"/>
<dbReference type="EMBL" id="QRBA01000015">
    <property type="protein sequence ID" value="RDS88426.1"/>
    <property type="molecule type" value="Genomic_DNA"/>
</dbReference>
<dbReference type="InterPro" id="IPR008964">
    <property type="entry name" value="Invasin/intimin_cell_adhesion"/>
</dbReference>
<evidence type="ECO:0000259" key="1">
    <source>
        <dbReference type="Pfam" id="PF02368"/>
    </source>
</evidence>
<feature type="domain" description="BIG2" evidence="1">
    <location>
        <begin position="558"/>
        <end position="595"/>
    </location>
</feature>
<sequence>PVTRTILDFNLNGSLRISYSLERKGPPRQILRSEVLNLSVGVGVVLDRPEVAEAQRFPDRLDPLAALSGATVVVEFRPMHATDRIFIDWLSPDGHGSYATEAHGNPATHEVSVPIPREVIAKGIRENGNRISVQYHFFRGAIPYESDVLNLELLPLTGLPTPTLDGIGDSMVLQLSLLTDATRTRISVWNFIAANQRMWMTYEGTFDDGAPFIEHTYTANLVTGTGVVNGISPPAPVDKLRRLKDGSRLTIRFWVSLSESLSKDQAVLFGVREHIVQAIPSTLPAPAFANLVAPTLSIYPLDYEHNASVTVAYTGMRSTQLITLQWIYPNTTMASIPAKYGLDGGRVDFAISQRILADSIGKAITLRYVAVINGQEVDSFTQTLNVENIHASDLPEPLINNLPNGTTLDLRTFSGNAMISLLKWRLSQQGQRVWLECLSVGATRMLVLDGVAITASEAANGLINKPVLRTWLNQLRSGAEVIVVCRVSFDGSASYATSTAFPQTRYIVVGQIPQLVIPSTPLVLNGISVRINWPRTGLESINNTATRVASGGVPPYSYTSSNSAIATVGATTGFVIGNANGTATITARDQNGATASYVVQVSNVFRLLQNNFPLNFGAAVNWRAANQAIPMNSGEADMLRRYLFPWPADRNYWYCDDSGAGCAPYHSVYYDHNYRSALCMNILNPDALFGAWCLQRI</sequence>
<gene>
    <name evidence="2" type="ORF">DL347_24005</name>
</gene>
<dbReference type="Pfam" id="PF02368">
    <property type="entry name" value="Big_2"/>
    <property type="match status" value="1"/>
</dbReference>
<name>A0A7Z6MTK7_PSEFL</name>
<reference evidence="2 3" key="1">
    <citation type="submission" date="2018-07" db="EMBL/GenBank/DDBJ databases">
        <title>Draft Genome Sequence of Pseudomonas fluorescens AHK-1 associated with canker disease of kiwifruit.</title>
        <authorList>
            <person name="Wu Z."/>
        </authorList>
    </citation>
    <scope>NUCLEOTIDE SEQUENCE [LARGE SCALE GENOMIC DNA]</scope>
    <source>
        <strain evidence="2 3">AHK-1</strain>
    </source>
</reference>
<protein>
    <submittedName>
        <fullName evidence="2">YncE family protein</fullName>
    </submittedName>
</protein>
<dbReference type="InterPro" id="IPR003343">
    <property type="entry name" value="Big_2"/>
</dbReference>
<accession>A0A7Z6MTK7</accession>
<dbReference type="SUPFAM" id="SSF49373">
    <property type="entry name" value="Invasin/intimin cell-adhesion fragments"/>
    <property type="match status" value="1"/>
</dbReference>
<proteinExistence type="predicted"/>
<comment type="caution">
    <text evidence="2">The sequence shown here is derived from an EMBL/GenBank/DDBJ whole genome shotgun (WGS) entry which is preliminary data.</text>
</comment>
<evidence type="ECO:0000313" key="2">
    <source>
        <dbReference type="EMBL" id="RDS88426.1"/>
    </source>
</evidence>
<organism evidence="2 3">
    <name type="scientific">Pseudomonas fluorescens</name>
    <dbReference type="NCBI Taxonomy" id="294"/>
    <lineage>
        <taxon>Bacteria</taxon>
        <taxon>Pseudomonadati</taxon>
        <taxon>Pseudomonadota</taxon>
        <taxon>Gammaproteobacteria</taxon>
        <taxon>Pseudomonadales</taxon>
        <taxon>Pseudomonadaceae</taxon>
        <taxon>Pseudomonas</taxon>
    </lineage>
</organism>
<dbReference type="Proteomes" id="UP000255541">
    <property type="component" value="Unassembled WGS sequence"/>
</dbReference>
<evidence type="ECO:0000313" key="3">
    <source>
        <dbReference type="Proteomes" id="UP000255541"/>
    </source>
</evidence>
<dbReference type="RefSeq" id="WP_147296049.1">
    <property type="nucleotide sequence ID" value="NZ_QRBA01000015.1"/>
</dbReference>